<name>A0A853IHR3_9GAMM</name>
<accession>A0A853IHR3</accession>
<protein>
    <submittedName>
        <fullName evidence="1">Uncharacterized protein</fullName>
    </submittedName>
</protein>
<evidence type="ECO:0000313" key="2">
    <source>
        <dbReference type="Proteomes" id="UP000569732"/>
    </source>
</evidence>
<evidence type="ECO:0000313" key="1">
    <source>
        <dbReference type="EMBL" id="NYZ68967.1"/>
    </source>
</evidence>
<gene>
    <name evidence="1" type="ORF">H0A36_23385</name>
</gene>
<dbReference type="RefSeq" id="WP_180570968.1">
    <property type="nucleotide sequence ID" value="NZ_JACCKB010000056.1"/>
</dbReference>
<dbReference type="Proteomes" id="UP000569732">
    <property type="component" value="Unassembled WGS sequence"/>
</dbReference>
<comment type="caution">
    <text evidence="1">The sequence shown here is derived from an EMBL/GenBank/DDBJ whole genome shotgun (WGS) entry which is preliminary data.</text>
</comment>
<sequence>MQCRVMADLDRYYQKQEQLENAFLIKEIDIKQTAKDLLNDTPVRFFNQTWTFDDVYDHAAGTSKFTDITKSMACHANNPEDLNKTLNQYRQLLIESAFELACIIHGED</sequence>
<proteinExistence type="predicted"/>
<dbReference type="EMBL" id="JACCKB010000056">
    <property type="protein sequence ID" value="NYZ68967.1"/>
    <property type="molecule type" value="Genomic_DNA"/>
</dbReference>
<dbReference type="AlphaFoldDB" id="A0A853IHR3"/>
<keyword evidence="2" id="KW-1185">Reference proteome</keyword>
<organism evidence="1 2">
    <name type="scientific">Spartinivicinus marinus</name>
    <dbReference type="NCBI Taxonomy" id="2994442"/>
    <lineage>
        <taxon>Bacteria</taxon>
        <taxon>Pseudomonadati</taxon>
        <taxon>Pseudomonadota</taxon>
        <taxon>Gammaproteobacteria</taxon>
        <taxon>Oceanospirillales</taxon>
        <taxon>Zooshikellaceae</taxon>
        <taxon>Spartinivicinus</taxon>
    </lineage>
</organism>
<reference evidence="1 2" key="1">
    <citation type="submission" date="2020-07" db="EMBL/GenBank/DDBJ databases">
        <title>Endozoicomonas sp. nov., isolated from sediment.</title>
        <authorList>
            <person name="Gu T."/>
        </authorList>
    </citation>
    <scope>NUCLEOTIDE SEQUENCE [LARGE SCALE GENOMIC DNA]</scope>
    <source>
        <strain evidence="1 2">SM1973</strain>
    </source>
</reference>